<dbReference type="AlphaFoldDB" id="A0A024U3J4"/>
<dbReference type="GeneID" id="20083665"/>
<dbReference type="InterPro" id="IPR013083">
    <property type="entry name" value="Znf_RING/FYVE/PHD"/>
</dbReference>
<name>A0A024U3J4_9STRA</name>
<dbReference type="Pfam" id="PF13639">
    <property type="entry name" value="zf-RING_2"/>
    <property type="match status" value="1"/>
</dbReference>
<evidence type="ECO:0000256" key="5">
    <source>
        <dbReference type="SAM" id="MobiDB-lite"/>
    </source>
</evidence>
<evidence type="ECO:0000256" key="4">
    <source>
        <dbReference type="PROSITE-ProRule" id="PRU00175"/>
    </source>
</evidence>
<gene>
    <name evidence="7" type="ORF">H310_06615</name>
</gene>
<dbReference type="Gene3D" id="3.30.40.10">
    <property type="entry name" value="Zinc/RING finger domain, C3HC4 (zinc finger)"/>
    <property type="match status" value="1"/>
</dbReference>
<proteinExistence type="predicted"/>
<dbReference type="GO" id="GO:0061630">
    <property type="term" value="F:ubiquitin protein ligase activity"/>
    <property type="evidence" value="ECO:0007669"/>
    <property type="project" value="TreeGrafter"/>
</dbReference>
<evidence type="ECO:0000256" key="1">
    <source>
        <dbReference type="ARBA" id="ARBA00022723"/>
    </source>
</evidence>
<dbReference type="OrthoDB" id="8062037at2759"/>
<accession>A0A024U3J4</accession>
<dbReference type="GO" id="GO:0005634">
    <property type="term" value="C:nucleus"/>
    <property type="evidence" value="ECO:0007669"/>
    <property type="project" value="TreeGrafter"/>
</dbReference>
<dbReference type="SMART" id="SM00184">
    <property type="entry name" value="RING"/>
    <property type="match status" value="1"/>
</dbReference>
<organism evidence="7">
    <name type="scientific">Aphanomyces invadans</name>
    <dbReference type="NCBI Taxonomy" id="157072"/>
    <lineage>
        <taxon>Eukaryota</taxon>
        <taxon>Sar</taxon>
        <taxon>Stramenopiles</taxon>
        <taxon>Oomycota</taxon>
        <taxon>Saprolegniomycetes</taxon>
        <taxon>Saprolegniales</taxon>
        <taxon>Verrucalvaceae</taxon>
        <taxon>Aphanomyces</taxon>
    </lineage>
</organism>
<dbReference type="PANTHER" id="PTHR45931">
    <property type="entry name" value="SI:CH211-59O9.10"/>
    <property type="match status" value="1"/>
</dbReference>
<dbReference type="InterPro" id="IPR001841">
    <property type="entry name" value="Znf_RING"/>
</dbReference>
<feature type="non-terminal residue" evidence="7">
    <location>
        <position position="1"/>
    </location>
</feature>
<feature type="region of interest" description="Disordered" evidence="5">
    <location>
        <begin position="1"/>
        <end position="26"/>
    </location>
</feature>
<evidence type="ECO:0000256" key="3">
    <source>
        <dbReference type="ARBA" id="ARBA00022833"/>
    </source>
</evidence>
<dbReference type="STRING" id="157072.A0A024U3J4"/>
<feature type="domain" description="RING-type" evidence="6">
    <location>
        <begin position="730"/>
        <end position="771"/>
    </location>
</feature>
<dbReference type="PANTHER" id="PTHR45931:SF3">
    <property type="entry name" value="RING ZINC FINGER-CONTAINING PROTEIN"/>
    <property type="match status" value="1"/>
</dbReference>
<keyword evidence="2 4" id="KW-0863">Zinc-finger</keyword>
<dbReference type="eggNOG" id="KOG0800">
    <property type="taxonomic scope" value="Eukaryota"/>
</dbReference>
<evidence type="ECO:0000313" key="7">
    <source>
        <dbReference type="EMBL" id="ETW00971.1"/>
    </source>
</evidence>
<reference evidence="7" key="1">
    <citation type="submission" date="2013-12" db="EMBL/GenBank/DDBJ databases">
        <title>The Genome Sequence of Aphanomyces invadans NJM9701.</title>
        <authorList>
            <consortium name="The Broad Institute Genomics Platform"/>
            <person name="Russ C."/>
            <person name="Tyler B."/>
            <person name="van West P."/>
            <person name="Dieguez-Uribeondo J."/>
            <person name="Young S.K."/>
            <person name="Zeng Q."/>
            <person name="Gargeya S."/>
            <person name="Fitzgerald M."/>
            <person name="Abouelleil A."/>
            <person name="Alvarado L."/>
            <person name="Chapman S.B."/>
            <person name="Gainer-Dewar J."/>
            <person name="Goldberg J."/>
            <person name="Griggs A."/>
            <person name="Gujja S."/>
            <person name="Hansen M."/>
            <person name="Howarth C."/>
            <person name="Imamovic A."/>
            <person name="Ireland A."/>
            <person name="Larimer J."/>
            <person name="McCowan C."/>
            <person name="Murphy C."/>
            <person name="Pearson M."/>
            <person name="Poon T.W."/>
            <person name="Priest M."/>
            <person name="Roberts A."/>
            <person name="Saif S."/>
            <person name="Shea T."/>
            <person name="Sykes S."/>
            <person name="Wortman J."/>
            <person name="Nusbaum C."/>
            <person name="Birren B."/>
        </authorList>
    </citation>
    <scope>NUCLEOTIDE SEQUENCE [LARGE SCALE GENOMIC DNA]</scope>
    <source>
        <strain evidence="7">NJM9701</strain>
    </source>
</reference>
<evidence type="ECO:0000259" key="6">
    <source>
        <dbReference type="PROSITE" id="PS50089"/>
    </source>
</evidence>
<keyword evidence="3" id="KW-0862">Zinc</keyword>
<dbReference type="VEuPathDB" id="FungiDB:H310_06615"/>
<dbReference type="InterPro" id="IPR051834">
    <property type="entry name" value="RING_finger_E3_ligase"/>
</dbReference>
<evidence type="ECO:0000256" key="2">
    <source>
        <dbReference type="ARBA" id="ARBA00022771"/>
    </source>
</evidence>
<dbReference type="EMBL" id="KI913963">
    <property type="protein sequence ID" value="ETW00971.1"/>
    <property type="molecule type" value="Genomic_DNA"/>
</dbReference>
<keyword evidence="1" id="KW-0479">Metal-binding</keyword>
<dbReference type="SUPFAM" id="SSF57850">
    <property type="entry name" value="RING/U-box"/>
    <property type="match status" value="1"/>
</dbReference>
<dbReference type="GO" id="GO:0008270">
    <property type="term" value="F:zinc ion binding"/>
    <property type="evidence" value="ECO:0007669"/>
    <property type="project" value="UniProtKB-KW"/>
</dbReference>
<dbReference type="GO" id="GO:0006511">
    <property type="term" value="P:ubiquitin-dependent protein catabolic process"/>
    <property type="evidence" value="ECO:0007669"/>
    <property type="project" value="TreeGrafter"/>
</dbReference>
<protein>
    <recommendedName>
        <fullName evidence="6">RING-type domain-containing protein</fullName>
    </recommendedName>
</protein>
<dbReference type="PROSITE" id="PS50089">
    <property type="entry name" value="ZF_RING_2"/>
    <property type="match status" value="1"/>
</dbReference>
<sequence>MTSETNLSLESAHVQHPVMTSPHSSSNLCVTTAASYPEPRWVERGASFLRRINLERVAEDPRLKLLITGQHPPETGLLSPHSLHPLNDELPVMLASSSPPQLGGPASWPRSLKESIQNTFFNKNHEEPLLHLSPRMAVLAPHFMHTILKLFAAKISTNSWSDAQQAMATLDSAIAARFADKACVLDCGLLDAIQKTHQKGLVPDTFAGGRVTSLPFKRGAVPTMHAMFVATSTVSSWLALHESHVVIILAPNIEQMSLYLACAAIYRAPFSSDLVPYGERILQWLAENVDAAESLALRLSKTFADSDTRNTMYIPGLPRPQLRFLQDFAALLVLRDKQLMASVVHETPTRSTLSGAAVLPALHPLYIHQLVLLPTPNANNRYLPDNCYRPYFVLQDEQGHVLYSSMVLGIRSILPVDGPHAFKVGREVRTGDLHLHMYHVPVNSRGQIVMETRLNCSLLFEHLQGRGKGELTLRMKDGDLDCVSKLYTPHSDFALQVVYGVDGQTFASELADENAAALDDAPAARGRQPSLTNNVVLAIPRANVRRQLVPEEALILASFTVTDDVVYSSVGDVHLKQVDVCQRGASVYLQFHVQCGDGQLRVLTTNQLFGYTLPAPVIAKLNEVGALELVAQMPQFDPSIAADSFEEQYGLWLQRQFDDDISRLSTQIRIGTTPTDIENLVAQHGELGLVMLANQLQQAELNTRGASMRLIAQLPTRVFDESSGKADVECLVCRYDFATGDEIRTLPCFHTYHSNCIDPWLRMNKVCPVCQVSIELHLESHGE</sequence>
<dbReference type="RefSeq" id="XP_008869969.1">
    <property type="nucleotide sequence ID" value="XM_008871747.1"/>
</dbReference>